<feature type="binding site" evidence="5">
    <location>
        <position position="101"/>
    </location>
    <ligand>
        <name>Mg(2+)</name>
        <dbReference type="ChEBI" id="CHEBI:18420"/>
        <label>1</label>
        <note>catalytic</note>
    </ligand>
</feature>
<dbReference type="PANTHER" id="PTHR20854:SF4">
    <property type="entry name" value="INOSITOL-1-MONOPHOSPHATASE-RELATED"/>
    <property type="match status" value="1"/>
</dbReference>
<reference evidence="7" key="1">
    <citation type="submission" date="2019-09" db="EMBL/GenBank/DDBJ databases">
        <title>Characterisation of the sponge microbiome using genome-centric metagenomics.</title>
        <authorList>
            <person name="Engelberts J.P."/>
            <person name="Robbins S.J."/>
            <person name="De Goeij J.M."/>
            <person name="Aranda M."/>
            <person name="Bell S.C."/>
            <person name="Webster N.S."/>
        </authorList>
    </citation>
    <scope>NUCLEOTIDE SEQUENCE</scope>
    <source>
        <strain evidence="7">SB0664_bin_27</strain>
    </source>
</reference>
<dbReference type="AlphaFoldDB" id="A0A6B0YTA4"/>
<dbReference type="Pfam" id="PF00459">
    <property type="entry name" value="Inositol_P"/>
    <property type="match status" value="1"/>
</dbReference>
<feature type="binding site" evidence="5">
    <location>
        <position position="98"/>
    </location>
    <ligand>
        <name>Mg(2+)</name>
        <dbReference type="ChEBI" id="CHEBI:18420"/>
        <label>1</label>
        <note>catalytic</note>
    </ligand>
</feature>
<accession>A0A6B0YTA4</accession>
<evidence type="ECO:0000256" key="1">
    <source>
        <dbReference type="ARBA" id="ARBA00001033"/>
    </source>
</evidence>
<dbReference type="InterPro" id="IPR000760">
    <property type="entry name" value="Inositol_monophosphatase-like"/>
</dbReference>
<keyword evidence="3 5" id="KW-0479">Metal-binding</keyword>
<keyword evidence="6" id="KW-0378">Hydrolase</keyword>
<evidence type="ECO:0000256" key="5">
    <source>
        <dbReference type="PIRSR" id="PIRSR600760-2"/>
    </source>
</evidence>
<dbReference type="InterPro" id="IPR033942">
    <property type="entry name" value="IMPase"/>
</dbReference>
<feature type="binding site" evidence="5">
    <location>
        <position position="100"/>
    </location>
    <ligand>
        <name>Mg(2+)</name>
        <dbReference type="ChEBI" id="CHEBI:18420"/>
        <label>1</label>
        <note>catalytic</note>
    </ligand>
</feature>
<feature type="binding site" evidence="5">
    <location>
        <position position="83"/>
    </location>
    <ligand>
        <name>Mg(2+)</name>
        <dbReference type="ChEBI" id="CHEBI:18420"/>
        <label>1</label>
        <note>catalytic</note>
    </ligand>
</feature>
<sequence>MTAVTATGQMQPGEEELPVAKTPLFELARQAGELALTMQQDGLRSIHSKSTPNDLVTEADLACETLIRDRLAVLTPDFGFWGEESDVRPHDEYYWLVDPIDGTINFAAGLPWFGINIALIHRDMTIFGLSLILPQFDLFWAQAGQGAYLRRRSGEQQRLRVSRASTLADALLTTGFPYHRAENEDNNAAEFARIMPICRGVRRMGASSADLAYVASGAFSAYWEGWIQPWDVAAGTLLVREAGGLVTNYECAPFGLDDHCIVASNGQPGVHEPLLHAIQEARSEKFDQDHWKG</sequence>
<evidence type="ECO:0000256" key="6">
    <source>
        <dbReference type="RuleBase" id="RU364068"/>
    </source>
</evidence>
<proteinExistence type="inferred from homology"/>
<dbReference type="SUPFAM" id="SSF56655">
    <property type="entry name" value="Carbohydrate phosphatase"/>
    <property type="match status" value="1"/>
</dbReference>
<evidence type="ECO:0000256" key="4">
    <source>
        <dbReference type="ARBA" id="ARBA00022842"/>
    </source>
</evidence>
<dbReference type="CDD" id="cd01639">
    <property type="entry name" value="IMPase"/>
    <property type="match status" value="1"/>
</dbReference>
<evidence type="ECO:0000256" key="3">
    <source>
        <dbReference type="ARBA" id="ARBA00022723"/>
    </source>
</evidence>
<evidence type="ECO:0000313" key="7">
    <source>
        <dbReference type="EMBL" id="MXY92688.1"/>
    </source>
</evidence>
<dbReference type="EMBL" id="VXRG01000039">
    <property type="protein sequence ID" value="MXY92688.1"/>
    <property type="molecule type" value="Genomic_DNA"/>
</dbReference>
<evidence type="ECO:0000256" key="2">
    <source>
        <dbReference type="ARBA" id="ARBA00001946"/>
    </source>
</evidence>
<protein>
    <recommendedName>
        <fullName evidence="6">Inositol-1-monophosphatase</fullName>
        <ecNumber evidence="6">3.1.3.25</ecNumber>
    </recommendedName>
</protein>
<comment type="caution">
    <text evidence="7">The sequence shown here is derived from an EMBL/GenBank/DDBJ whole genome shotgun (WGS) entry which is preliminary data.</text>
</comment>
<dbReference type="EC" id="3.1.3.25" evidence="6"/>
<dbReference type="PRINTS" id="PR00377">
    <property type="entry name" value="IMPHPHTASES"/>
</dbReference>
<name>A0A6B0YTA4_9CHLR</name>
<comment type="catalytic activity">
    <reaction evidence="1 6">
        <text>a myo-inositol phosphate + H2O = myo-inositol + phosphate</text>
        <dbReference type="Rhea" id="RHEA:24056"/>
        <dbReference type="ChEBI" id="CHEBI:15377"/>
        <dbReference type="ChEBI" id="CHEBI:17268"/>
        <dbReference type="ChEBI" id="CHEBI:43474"/>
        <dbReference type="ChEBI" id="CHEBI:84139"/>
        <dbReference type="EC" id="3.1.3.25"/>
    </reaction>
</comment>
<dbReference type="GO" id="GO:0008934">
    <property type="term" value="F:inositol monophosphate 1-phosphatase activity"/>
    <property type="evidence" value="ECO:0007669"/>
    <property type="project" value="InterPro"/>
</dbReference>
<comment type="cofactor">
    <cofactor evidence="2 5 6">
        <name>Mg(2+)</name>
        <dbReference type="ChEBI" id="CHEBI:18420"/>
    </cofactor>
</comment>
<keyword evidence="4 5" id="KW-0460">Magnesium</keyword>
<dbReference type="PROSITE" id="PS00630">
    <property type="entry name" value="IMP_2"/>
    <property type="match status" value="1"/>
</dbReference>
<organism evidence="7">
    <name type="scientific">Caldilineaceae bacterium SB0664_bin_27</name>
    <dbReference type="NCBI Taxonomy" id="2605260"/>
    <lineage>
        <taxon>Bacteria</taxon>
        <taxon>Bacillati</taxon>
        <taxon>Chloroflexota</taxon>
        <taxon>Caldilineae</taxon>
        <taxon>Caldilineales</taxon>
        <taxon>Caldilineaceae</taxon>
    </lineage>
</organism>
<dbReference type="GO" id="GO:0046872">
    <property type="term" value="F:metal ion binding"/>
    <property type="evidence" value="ECO:0007669"/>
    <property type="project" value="UniProtKB-KW"/>
</dbReference>
<dbReference type="GO" id="GO:0046854">
    <property type="term" value="P:phosphatidylinositol phosphate biosynthetic process"/>
    <property type="evidence" value="ECO:0007669"/>
    <property type="project" value="InterPro"/>
</dbReference>
<feature type="binding site" evidence="5">
    <location>
        <position position="231"/>
    </location>
    <ligand>
        <name>Mg(2+)</name>
        <dbReference type="ChEBI" id="CHEBI:18420"/>
        <label>1</label>
        <note>catalytic</note>
    </ligand>
</feature>
<dbReference type="Gene3D" id="3.30.540.10">
    <property type="entry name" value="Fructose-1,6-Bisphosphatase, subunit A, domain 1"/>
    <property type="match status" value="1"/>
</dbReference>
<comment type="similarity">
    <text evidence="6">Belongs to the inositol monophosphatase superfamily.</text>
</comment>
<dbReference type="InterPro" id="IPR020550">
    <property type="entry name" value="Inositol_monophosphatase_CS"/>
</dbReference>
<dbReference type="GO" id="GO:0006020">
    <property type="term" value="P:inositol metabolic process"/>
    <property type="evidence" value="ECO:0007669"/>
    <property type="project" value="TreeGrafter"/>
</dbReference>
<dbReference type="GO" id="GO:0007165">
    <property type="term" value="P:signal transduction"/>
    <property type="evidence" value="ECO:0007669"/>
    <property type="project" value="TreeGrafter"/>
</dbReference>
<dbReference type="Gene3D" id="3.40.190.80">
    <property type="match status" value="1"/>
</dbReference>
<dbReference type="PANTHER" id="PTHR20854">
    <property type="entry name" value="INOSITOL MONOPHOSPHATASE"/>
    <property type="match status" value="1"/>
</dbReference>
<gene>
    <name evidence="7" type="ORF">F4Y42_04475</name>
</gene>